<dbReference type="EMBL" id="JAGGLU010000005">
    <property type="protein sequence ID" value="MBP2057902.1"/>
    <property type="molecule type" value="Genomic_DNA"/>
</dbReference>
<dbReference type="Proteomes" id="UP001519292">
    <property type="component" value="Unassembled WGS sequence"/>
</dbReference>
<feature type="region of interest" description="Disordered" evidence="1">
    <location>
        <begin position="127"/>
        <end position="150"/>
    </location>
</feature>
<reference evidence="2 3" key="1">
    <citation type="submission" date="2021-03" db="EMBL/GenBank/DDBJ databases">
        <title>Genomic Encyclopedia of Type Strains, Phase IV (KMG-IV): sequencing the most valuable type-strain genomes for metagenomic binning, comparative biology and taxonomic classification.</title>
        <authorList>
            <person name="Goeker M."/>
        </authorList>
    </citation>
    <scope>NUCLEOTIDE SEQUENCE [LARGE SCALE GENOMIC DNA]</scope>
    <source>
        <strain evidence="2 3">DSM 101872</strain>
    </source>
</reference>
<name>A0ABS4MEV8_9LACO</name>
<evidence type="ECO:0000313" key="3">
    <source>
        <dbReference type="Proteomes" id="UP001519292"/>
    </source>
</evidence>
<protein>
    <recommendedName>
        <fullName evidence="4">Phage protein</fullName>
    </recommendedName>
</protein>
<proteinExistence type="predicted"/>
<keyword evidence="3" id="KW-1185">Reference proteome</keyword>
<comment type="caution">
    <text evidence="2">The sequence shown here is derived from an EMBL/GenBank/DDBJ whole genome shotgun (WGS) entry which is preliminary data.</text>
</comment>
<accession>A0ABS4MEV8</accession>
<organism evidence="2 3">
    <name type="scientific">Lactobacillus colini</name>
    <dbReference type="NCBI Taxonomy" id="1819254"/>
    <lineage>
        <taxon>Bacteria</taxon>
        <taxon>Bacillati</taxon>
        <taxon>Bacillota</taxon>
        <taxon>Bacilli</taxon>
        <taxon>Lactobacillales</taxon>
        <taxon>Lactobacillaceae</taxon>
        <taxon>Lactobacillus</taxon>
    </lineage>
</organism>
<evidence type="ECO:0008006" key="4">
    <source>
        <dbReference type="Google" id="ProtNLM"/>
    </source>
</evidence>
<gene>
    <name evidence="2" type="ORF">J2Z60_001077</name>
</gene>
<evidence type="ECO:0000256" key="1">
    <source>
        <dbReference type="SAM" id="MobiDB-lite"/>
    </source>
</evidence>
<sequence length="312" mass="35248">MSIITKDPHTWFVTTNSKGKTQTVYNNERMNHNYPMGFEVNFSDTATPPVNSITLYNMSKEHRDFYRKKQKCYVAFNWGKEKKIISEGYITKTSVNQSDGTTDTFGITFTEGTDYSNIQARALKINNKKSKNTKKVKDSKGKNKNVKTRSTKTSLVNKTYKAGTSYKKLIQGIASQSGIKIAKIDLAKNPKLKKAYTAKGKPLTLLKQLVKKTNSKMTYVRGKLEIVNPKSNKRTWYVIDDKDLLQPPTYSEASDDGEKGTWEITLPLVPEITVNVGIKMESKYLKGKFFVKAGKHSSDGDNFQTQCSLEAL</sequence>
<dbReference type="RefSeq" id="WP_209686647.1">
    <property type="nucleotide sequence ID" value="NZ_JAGGLU010000005.1"/>
</dbReference>
<evidence type="ECO:0000313" key="2">
    <source>
        <dbReference type="EMBL" id="MBP2057902.1"/>
    </source>
</evidence>